<keyword evidence="3" id="KW-1185">Reference proteome</keyword>
<evidence type="ECO:0000256" key="1">
    <source>
        <dbReference type="SAM" id="MobiDB-lite"/>
    </source>
</evidence>
<proteinExistence type="predicted"/>
<accession>A0A3N4LV41</accession>
<protein>
    <submittedName>
        <fullName evidence="2">Uncharacterized protein</fullName>
    </submittedName>
</protein>
<gene>
    <name evidence="2" type="ORF">L211DRAFT_869681</name>
</gene>
<feature type="region of interest" description="Disordered" evidence="1">
    <location>
        <begin position="52"/>
        <end position="78"/>
    </location>
</feature>
<dbReference type="InParanoid" id="A0A3N4LV41"/>
<reference evidence="2 3" key="1">
    <citation type="journal article" date="2018" name="Nat. Ecol. Evol.">
        <title>Pezizomycetes genomes reveal the molecular basis of ectomycorrhizal truffle lifestyle.</title>
        <authorList>
            <person name="Murat C."/>
            <person name="Payen T."/>
            <person name="Noel B."/>
            <person name="Kuo A."/>
            <person name="Morin E."/>
            <person name="Chen J."/>
            <person name="Kohler A."/>
            <person name="Krizsan K."/>
            <person name="Balestrini R."/>
            <person name="Da Silva C."/>
            <person name="Montanini B."/>
            <person name="Hainaut M."/>
            <person name="Levati E."/>
            <person name="Barry K.W."/>
            <person name="Belfiori B."/>
            <person name="Cichocki N."/>
            <person name="Clum A."/>
            <person name="Dockter R.B."/>
            <person name="Fauchery L."/>
            <person name="Guy J."/>
            <person name="Iotti M."/>
            <person name="Le Tacon F."/>
            <person name="Lindquist E.A."/>
            <person name="Lipzen A."/>
            <person name="Malagnac F."/>
            <person name="Mello A."/>
            <person name="Molinier V."/>
            <person name="Miyauchi S."/>
            <person name="Poulain J."/>
            <person name="Riccioni C."/>
            <person name="Rubini A."/>
            <person name="Sitrit Y."/>
            <person name="Splivallo R."/>
            <person name="Traeger S."/>
            <person name="Wang M."/>
            <person name="Zifcakova L."/>
            <person name="Wipf D."/>
            <person name="Zambonelli A."/>
            <person name="Paolocci F."/>
            <person name="Nowrousian M."/>
            <person name="Ottonello S."/>
            <person name="Baldrian P."/>
            <person name="Spatafora J.W."/>
            <person name="Henrissat B."/>
            <person name="Nagy L.G."/>
            <person name="Aury J.M."/>
            <person name="Wincker P."/>
            <person name="Grigoriev I.V."/>
            <person name="Bonfante P."/>
            <person name="Martin F.M."/>
        </authorList>
    </citation>
    <scope>NUCLEOTIDE SEQUENCE [LARGE SCALE GENOMIC DNA]</scope>
    <source>
        <strain evidence="2 3">ATCC MYA-4762</strain>
    </source>
</reference>
<sequence length="772" mass="87395">METRTLPSKFPRSLQQPTAEVASISSTAMTPGDDAAACHPHHSRDITDAVISSVPATNPPPASEPSQASSSTSTSETRLIVQPLGPDLPPFQAEPYKIATLRMQFFWFLIVRRVHELFLHNTKLLLLGRADLQRTLNLEKGRQDDISEVFDFWLKRKRMWELTKTVTQSKKGWVWREKRDQMTDTEEKVIELSSRASETRFQDLAKGRQAGEWVPGGADNTGEVLWHDSRKGSCTWDGDCECVFTPGGIDLRGPWAWRGSEWGRPAWGDLVMWLVGLCRAHLIPDVDNRSPNRGIPNSEDVEALDDHDHVTTAREGTQSSNPDVTLKPDLSNLDWTTFCYLFPHTFSDTSALHMRPGNPNMNPGVIRPGLGGVPPSIPRHPWLEVRMFRRSNPMDLDNWRHIPLQQPGSIVRSFEEARKMAWEVCSKHDIDLPTGLERGIKHDAELQQNVDCYKERQEPLAVDEFYPFPTRLERSFWRFGIGPAPRFPIGPPPAPGAPEIPQLPPARKVAAYGSLMLHVNSFQLSADLLWWDAMAAEHVRAKGKKPIGPLGPLELIDPKGRLAHGLVVRSLWAYVLERLSKREYMIEYIQRVRRRAERGLGGVDVDRNEDDDVGEIGDWNESLEGQEEAENKEKEEEVASLGKTLQRDAFWDAFDGLEEFRRRWGIQELAFWLRRIEERIFLLLSSFPRGVGKEKGVASGNACGIGEADIPPDEGGLWKFHVPQEEDDVASGSRRGVAKDFVDLVLREFPELAWEGLPSWYGRSDLIRLNVL</sequence>
<dbReference type="OrthoDB" id="10379221at2759"/>
<feature type="compositionally biased region" description="Polar residues" evidence="1">
    <location>
        <begin position="13"/>
        <end position="29"/>
    </location>
</feature>
<evidence type="ECO:0000313" key="2">
    <source>
        <dbReference type="EMBL" id="RPB21885.1"/>
    </source>
</evidence>
<dbReference type="EMBL" id="ML121556">
    <property type="protein sequence ID" value="RPB21885.1"/>
    <property type="molecule type" value="Genomic_DNA"/>
</dbReference>
<name>A0A3N4LV41_9PEZI</name>
<dbReference type="Proteomes" id="UP000267821">
    <property type="component" value="Unassembled WGS sequence"/>
</dbReference>
<feature type="region of interest" description="Disordered" evidence="1">
    <location>
        <begin position="606"/>
        <end position="636"/>
    </location>
</feature>
<dbReference type="AlphaFoldDB" id="A0A3N4LV41"/>
<organism evidence="2 3">
    <name type="scientific">Terfezia boudieri ATCC MYA-4762</name>
    <dbReference type="NCBI Taxonomy" id="1051890"/>
    <lineage>
        <taxon>Eukaryota</taxon>
        <taxon>Fungi</taxon>
        <taxon>Dikarya</taxon>
        <taxon>Ascomycota</taxon>
        <taxon>Pezizomycotina</taxon>
        <taxon>Pezizomycetes</taxon>
        <taxon>Pezizales</taxon>
        <taxon>Pezizaceae</taxon>
        <taxon>Terfezia</taxon>
    </lineage>
</organism>
<feature type="region of interest" description="Disordered" evidence="1">
    <location>
        <begin position="1"/>
        <end position="40"/>
    </location>
</feature>
<feature type="compositionally biased region" description="Low complexity" evidence="1">
    <location>
        <begin position="64"/>
        <end position="77"/>
    </location>
</feature>
<evidence type="ECO:0000313" key="3">
    <source>
        <dbReference type="Proteomes" id="UP000267821"/>
    </source>
</evidence>